<proteinExistence type="predicted"/>
<reference evidence="3 4" key="1">
    <citation type="submission" date="2016-10" db="EMBL/GenBank/DDBJ databases">
        <authorList>
            <person name="de Groot N.N."/>
        </authorList>
    </citation>
    <scope>NUCLEOTIDE SEQUENCE [LARGE SCALE GENOMIC DNA]</scope>
    <source>
        <strain evidence="3 4">DSM 22789</strain>
    </source>
</reference>
<dbReference type="Pfam" id="PF18887">
    <property type="entry name" value="MBG_3"/>
    <property type="match status" value="3"/>
</dbReference>
<dbReference type="InterPro" id="IPR043504">
    <property type="entry name" value="Peptidase_S1_PA_chymotrypsin"/>
</dbReference>
<dbReference type="Gene3D" id="2.60.40.1080">
    <property type="match status" value="1"/>
</dbReference>
<dbReference type="InterPro" id="IPR043772">
    <property type="entry name" value="MBG_3"/>
</dbReference>
<dbReference type="SUPFAM" id="SSF49265">
    <property type="entry name" value="Fibronectin type III"/>
    <property type="match status" value="1"/>
</dbReference>
<dbReference type="NCBIfam" id="TIGR04131">
    <property type="entry name" value="Bac_Flav_CTERM"/>
    <property type="match status" value="1"/>
</dbReference>
<dbReference type="Gene3D" id="2.40.10.10">
    <property type="entry name" value="Trypsin-like serine proteases"/>
    <property type="match status" value="1"/>
</dbReference>
<evidence type="ECO:0000256" key="1">
    <source>
        <dbReference type="SAM" id="SignalP"/>
    </source>
</evidence>
<dbReference type="InterPro" id="IPR025667">
    <property type="entry name" value="SprB_repeat"/>
</dbReference>
<dbReference type="PROSITE" id="PS50835">
    <property type="entry name" value="IG_LIKE"/>
    <property type="match status" value="1"/>
</dbReference>
<dbReference type="OrthoDB" id="355609at2"/>
<keyword evidence="4" id="KW-1185">Reference proteome</keyword>
<accession>A0A1I6Q2E8</accession>
<dbReference type="STRING" id="683125.SAMN05660206_10279"/>
<dbReference type="Gene3D" id="2.60.40.740">
    <property type="match status" value="2"/>
</dbReference>
<evidence type="ECO:0000313" key="3">
    <source>
        <dbReference type="EMBL" id="SFS46515.1"/>
    </source>
</evidence>
<dbReference type="Pfam" id="PF13573">
    <property type="entry name" value="SprB"/>
    <property type="match status" value="4"/>
</dbReference>
<dbReference type="InterPro" id="IPR013783">
    <property type="entry name" value="Ig-like_fold"/>
</dbReference>
<dbReference type="RefSeq" id="WP_093363646.1">
    <property type="nucleotide sequence ID" value="NZ_FOZZ01000002.1"/>
</dbReference>
<dbReference type="EMBL" id="FOZZ01000002">
    <property type="protein sequence ID" value="SFS46515.1"/>
    <property type="molecule type" value="Genomic_DNA"/>
</dbReference>
<name>A0A1I6Q2E8_9SPHI</name>
<evidence type="ECO:0000313" key="4">
    <source>
        <dbReference type="Proteomes" id="UP000198785"/>
    </source>
</evidence>
<dbReference type="Gene3D" id="2.60.40.10">
    <property type="entry name" value="Immunoglobulins"/>
    <property type="match status" value="2"/>
</dbReference>
<dbReference type="InterPro" id="IPR036116">
    <property type="entry name" value="FN3_sf"/>
</dbReference>
<keyword evidence="1" id="KW-0732">Signal</keyword>
<feature type="domain" description="Ig-like" evidence="2">
    <location>
        <begin position="333"/>
        <end position="424"/>
    </location>
</feature>
<gene>
    <name evidence="3" type="ORF">SAMN05660206_10279</name>
</gene>
<feature type="signal peptide" evidence="1">
    <location>
        <begin position="1"/>
        <end position="26"/>
    </location>
</feature>
<feature type="chain" id="PRO_5011493744" evidence="1">
    <location>
        <begin position="27"/>
        <end position="2133"/>
    </location>
</feature>
<sequence length="2133" mass="220565">MKKIRYILISLHLVLLLLGGISSLHAQCVDNTGLIAFTGYQIADAGNPQGQSDRFSFVTLDSIPPNTPIRFTDRGFTGGSSFQDFGNALTDGDFSWSDASGISPGTHIVVTLGSGTATSTIGSITGYLGNFNLGLSGDQIFAYTASPSFKIHAAMLINKSAWDTEMLELGNPIVTSSKSLNPAIAPVRQSITVYNSTDDAFQAKLNPITLTGSRTALRNQLFAGIFNIANSLNTDAVNLSVSPLTWNASVPTYTPISLNNKILSSTVTDACYIQWQSSIDGINFSNINDGTAFSGTKTASLTINTPLVADTWFRMHLTGAAYTVTDAIKLTLPAVTAHPLNRSICVGENTSFSVTATGTDLQYQWQEDRGSGFTDLSDGGVYSGVTTSTLNISGATAGMDGYQYRVRVYSSIANPVTSNSATLSVSNIQATISKTDVGCFGEASGSATVSNVMGGIGSYTYSWVRQGTTDIISDTETASGLTEGTYTVTIRDAIGCVKTLDVIIMQPSALTASTTQTNVSCFNGSNGTATVSVSGGTGPYTYSWLPSGGTSQTATGLSAGTYTVTVTDANSCQITRSFTITHPPALMASDGGKTNVSCNGGSNGTATVNVVGGTGAYTYTYSWAPFGGTSQTATGLSAGLYTVTVTDANGCQTTQNFEISEPTSAVVITTSDIMHVSTVGGSDGSATVDVMGGTAPYTYSWSPTGGTGATATGLSAGVYTVTVTDANTCTYSHNVTIEQQAVNQAPVISNLNGDAVTFTEDGPAVLLDVFGNATVSDPDSPDFNEGNLTVSIVTNGVAAEDRLGIRHEGSGPGLIDVAGGDVYYGGTPIGSLTGGIAGQDLVVTFLPNSTPAAAQALIRNLTYSNVNTGNPSSAPRTVYITLSDGDGGTSAVQAVTVSIKTVNDAPTISVPVQINVTEDVPVALTGITFYDVDNTDVTVTFRTTIAGAGSGTLTATSTADVTVSGSGTNELTMAGPWASINNLIAANGLVFLTDQDNVNTVFLNIQVSDGALADSTATSLIVAAVNDAPQISVPLLQTVLQDATLTFNAANGNPISISDVDAGTNPIKLNLTTTRGLLSLGSTNGLSFDIGNGTADNTMEFTGTLADINAALNGLAFEPTGGYYGPAAINITADDQGATGAGGPKSVTREIPITVEPLNPKVTSVSASTADGLYKADDVITLTVTFNQNVVVNTNGGDTPTLLLETGIIDRSAIYMGGSGSNTLTFIYTVQPGDVSADLDYVSISALSLNGATILSSYNGANAVLTLPTVGGASSIAGQKNIVIDGIVPVVNAVAVPANAYYGSGDQLYFTVEFSEAVAVNTTGGSPALSLTIGSQTVSAQYLTESSTTTDLLFRYSVAAGMQDHDGIEIGTLSLNGATIRDAAGNDAVLTLNNVGATTHVKVDAKSPVVTMTINGGATHTNDRNVTLTLTTADTDVATMSFMNSPIFFPGSGASQPEPFAPTKAWQLTAGDGMKFVSGIVIDGAGNLTSVLAVITLDQTAPIVTGVDEGESYNTDRTITFNEGTATLNGATFISGTTVSQDGAYTLIVTDEAGNSTTLSFAIDQTAPAVPAGLTATPDAGNINLQWTANQEADLAAYRLYSGTAADQLSVLADIPAGTTTYTHGPLTMGQRYYYAITAIDALGNESAQSVVVDALPQDTQTITFGTLNDMTYGDAPFALTATTTSGLTVAYSSSDNSIASIAGDVLTIHQAGDVVITASQNGNNAFLAATPVTQALHINKADFAGITFDDKTVTYDGSAHSIFVSNAPTDATVIYTNNNQINAGTYTVMATVSQANYNDLPLTAELTIEKADFAGITFNDATVTYDGSAHSIAVANTPTGATITYVGNAQINAGTYTVRATVSQANYNDLVLTAELEITKAMLTDIALRNNSFVYDGNAKSLEISGILPTGVQVIYTGNNQVNAGMYTVVAEIADTQNHTGLRLEAQLQIDKAPQTITFTSPGMLGRDAGTVALDVRSDSGLPVSLSVDDDMVGRIEGLNLEILRLGTVTVTAIQPGNGNYEAAEPVSFSVRVANDATAAVPIRVHQAVSPNGDGINDFLMMEGILDYPENKVTIFDKSGKVIDVIESYNNRDRVFTGQFVNDGTYYYYIDVKDGGVWKREKGFFVVKRSVN</sequence>
<protein>
    <submittedName>
        <fullName evidence="3">Gliding motility-associated C-terminal domain-containing protein</fullName>
    </submittedName>
</protein>
<evidence type="ECO:0000259" key="2">
    <source>
        <dbReference type="PROSITE" id="PS50835"/>
    </source>
</evidence>
<dbReference type="InterPro" id="IPR007110">
    <property type="entry name" value="Ig-like_dom"/>
</dbReference>
<dbReference type="InterPro" id="IPR026341">
    <property type="entry name" value="T9SS_type_B"/>
</dbReference>
<organism evidence="3 4">
    <name type="scientific">Sphingobacterium wenxiniae</name>
    <dbReference type="NCBI Taxonomy" id="683125"/>
    <lineage>
        <taxon>Bacteria</taxon>
        <taxon>Pseudomonadati</taxon>
        <taxon>Bacteroidota</taxon>
        <taxon>Sphingobacteriia</taxon>
        <taxon>Sphingobacteriales</taxon>
        <taxon>Sphingobacteriaceae</taxon>
        <taxon>Sphingobacterium</taxon>
    </lineage>
</organism>
<dbReference type="Proteomes" id="UP000198785">
    <property type="component" value="Unassembled WGS sequence"/>
</dbReference>
<dbReference type="Pfam" id="PF13585">
    <property type="entry name" value="CHU_C"/>
    <property type="match status" value="1"/>
</dbReference>